<evidence type="ECO:0000256" key="1">
    <source>
        <dbReference type="SAM" id="Coils"/>
    </source>
</evidence>
<accession>A0A6M5UKK8</accession>
<reference evidence="6 7" key="1">
    <citation type="journal article" date="2022" name="Int. J. Syst. Evol. Microbiol.">
        <title>Cellulosimicrobium protaetiae sp. nov., isolated from the gut of the larva of Protaetia brevitarsis seulensis.</title>
        <authorList>
            <person name="Le Han H."/>
            <person name="Nguyen T.T.H."/>
            <person name="Li Z."/>
            <person name="Shin N.R."/>
            <person name="Kim S.G."/>
        </authorList>
    </citation>
    <scope>NUCLEOTIDE SEQUENCE [LARGE SCALE GENOMIC DNA]</scope>
    <source>
        <strain evidence="6 7">BI34</strain>
    </source>
</reference>
<evidence type="ECO:0000256" key="4">
    <source>
        <dbReference type="SAM" id="SignalP"/>
    </source>
</evidence>
<proteinExistence type="predicted"/>
<dbReference type="Proteomes" id="UP000451354">
    <property type="component" value="Chromosome"/>
</dbReference>
<organism evidence="6 7">
    <name type="scientific">Cellulosimicrobium protaetiae</name>
    <dbReference type="NCBI Taxonomy" id="2587808"/>
    <lineage>
        <taxon>Bacteria</taxon>
        <taxon>Bacillati</taxon>
        <taxon>Actinomycetota</taxon>
        <taxon>Actinomycetes</taxon>
        <taxon>Micrococcales</taxon>
        <taxon>Promicromonosporaceae</taxon>
        <taxon>Cellulosimicrobium</taxon>
    </lineage>
</organism>
<keyword evidence="3" id="KW-0472">Membrane</keyword>
<dbReference type="InterPro" id="IPR025645">
    <property type="entry name" value="DUF4349"/>
</dbReference>
<gene>
    <name evidence="6" type="ORF">FIC82_014710</name>
</gene>
<feature type="transmembrane region" description="Helical" evidence="3">
    <location>
        <begin position="259"/>
        <end position="280"/>
    </location>
</feature>
<dbReference type="PROSITE" id="PS51257">
    <property type="entry name" value="PROKAR_LIPOPROTEIN"/>
    <property type="match status" value="1"/>
</dbReference>
<dbReference type="EMBL" id="CP052757">
    <property type="protein sequence ID" value="QJW37249.1"/>
    <property type="molecule type" value="Genomic_DNA"/>
</dbReference>
<feature type="region of interest" description="Disordered" evidence="2">
    <location>
        <begin position="99"/>
        <end position="122"/>
    </location>
</feature>
<dbReference type="RefSeq" id="WP_154799010.1">
    <property type="nucleotide sequence ID" value="NZ_CP052757.1"/>
</dbReference>
<keyword evidence="7" id="KW-1185">Reference proteome</keyword>
<keyword evidence="3" id="KW-0812">Transmembrane</keyword>
<evidence type="ECO:0000256" key="3">
    <source>
        <dbReference type="SAM" id="Phobius"/>
    </source>
</evidence>
<protein>
    <submittedName>
        <fullName evidence="6">DUF4349 domain-containing protein</fullName>
    </submittedName>
</protein>
<feature type="region of interest" description="Disordered" evidence="2">
    <location>
        <begin position="290"/>
        <end position="327"/>
    </location>
</feature>
<name>A0A6M5UKK8_9MICO</name>
<evidence type="ECO:0000256" key="2">
    <source>
        <dbReference type="SAM" id="MobiDB-lite"/>
    </source>
</evidence>
<evidence type="ECO:0000259" key="5">
    <source>
        <dbReference type="Pfam" id="PF14257"/>
    </source>
</evidence>
<dbReference type="KEGG" id="cprt:FIC82_014710"/>
<feature type="compositionally biased region" description="Basic and acidic residues" evidence="2">
    <location>
        <begin position="314"/>
        <end position="327"/>
    </location>
</feature>
<feature type="compositionally biased region" description="Basic and acidic residues" evidence="2">
    <location>
        <begin position="106"/>
        <end position="117"/>
    </location>
</feature>
<feature type="coiled-coil region" evidence="1">
    <location>
        <begin position="190"/>
        <end position="217"/>
    </location>
</feature>
<keyword evidence="3" id="KW-1133">Transmembrane helix</keyword>
<sequence length="327" mass="33214">MRTARPLALVVVALLGGALLAGCSASSGDMASFSSDDAGSMSEVGEAGAVDAAADSSSGIAPADEGAATQADREIVTTGSVTVVADDPAAAAEEVAELAESAGGRVESRRQTEREGDAPASAELTVRVPSAQTTATVDALEQVGEVRDLSIEAVDVTGTARDLDARAEALATSVERLRALMGDAATTEDLLAAEQELTTRQAELESLQSQRAALTDQVSMSTLHVTVVQVAPVERLAPGGFLGGLQNGWNALLATLNGLVVVLGALLPWLVVAGVVLLVVRWVLRRVRRRAGDGGTPPAESGRPGPEGGPDTPGADREPLVGASARE</sequence>
<feature type="domain" description="DUF4349" evidence="5">
    <location>
        <begin position="73"/>
        <end position="281"/>
    </location>
</feature>
<feature type="signal peptide" evidence="4">
    <location>
        <begin position="1"/>
        <end position="21"/>
    </location>
</feature>
<dbReference type="AlphaFoldDB" id="A0A6M5UKK8"/>
<dbReference type="OrthoDB" id="186919at2"/>
<feature type="chain" id="PRO_5038897243" evidence="4">
    <location>
        <begin position="22"/>
        <end position="327"/>
    </location>
</feature>
<keyword evidence="1" id="KW-0175">Coiled coil</keyword>
<evidence type="ECO:0000313" key="6">
    <source>
        <dbReference type="EMBL" id="QJW37249.1"/>
    </source>
</evidence>
<evidence type="ECO:0000313" key="7">
    <source>
        <dbReference type="Proteomes" id="UP000451354"/>
    </source>
</evidence>
<keyword evidence="4" id="KW-0732">Signal</keyword>
<dbReference type="Pfam" id="PF14257">
    <property type="entry name" value="DUF4349"/>
    <property type="match status" value="1"/>
</dbReference>